<evidence type="ECO:0000313" key="10">
    <source>
        <dbReference type="EMBL" id="KAB1642220.1"/>
    </source>
</evidence>
<feature type="region of interest" description="Disordered" evidence="7">
    <location>
        <begin position="1"/>
        <end position="74"/>
    </location>
</feature>
<dbReference type="PANTHER" id="PTHR42920:SF5">
    <property type="entry name" value="EAMA DOMAIN-CONTAINING PROTEIN"/>
    <property type="match status" value="1"/>
</dbReference>
<proteinExistence type="inferred from homology"/>
<dbReference type="InterPro" id="IPR037185">
    <property type="entry name" value="EmrE-like"/>
</dbReference>
<feature type="transmembrane region" description="Helical" evidence="8">
    <location>
        <begin position="281"/>
        <end position="299"/>
    </location>
</feature>
<evidence type="ECO:0000313" key="11">
    <source>
        <dbReference type="Proteomes" id="UP000433493"/>
    </source>
</evidence>
<keyword evidence="5 8" id="KW-1133">Transmembrane helix</keyword>
<dbReference type="OrthoDB" id="5315632at2"/>
<feature type="domain" description="EamA" evidence="9">
    <location>
        <begin position="109"/>
        <end position="236"/>
    </location>
</feature>
<feature type="transmembrane region" description="Helical" evidence="8">
    <location>
        <begin position="366"/>
        <end position="385"/>
    </location>
</feature>
<dbReference type="SUPFAM" id="SSF103481">
    <property type="entry name" value="Multidrug resistance efflux transporter EmrE"/>
    <property type="match status" value="2"/>
</dbReference>
<dbReference type="EMBL" id="WBKB01000006">
    <property type="protein sequence ID" value="KAB1642220.1"/>
    <property type="molecule type" value="Genomic_DNA"/>
</dbReference>
<reference evidence="10 11" key="1">
    <citation type="submission" date="2019-09" db="EMBL/GenBank/DDBJ databases">
        <title>Phylogeny of genus Pseudoclavibacter and closely related genus.</title>
        <authorList>
            <person name="Li Y."/>
        </authorList>
    </citation>
    <scope>NUCLEOTIDE SEQUENCE [LARGE SCALE GENOMIC DNA]</scope>
    <source>
        <strain evidence="10 11">KCTC 13959</strain>
    </source>
</reference>
<dbReference type="InterPro" id="IPR051258">
    <property type="entry name" value="Diverse_Substrate_Transporter"/>
</dbReference>
<feature type="transmembrane region" description="Helical" evidence="8">
    <location>
        <begin position="341"/>
        <end position="360"/>
    </location>
</feature>
<dbReference type="PANTHER" id="PTHR42920">
    <property type="entry name" value="OS03G0707200 PROTEIN-RELATED"/>
    <property type="match status" value="1"/>
</dbReference>
<comment type="similarity">
    <text evidence="2">Belongs to the EamA transporter family.</text>
</comment>
<comment type="subcellular location">
    <subcellularLocation>
        <location evidence="1">Cell membrane</location>
        <topology evidence="1">Multi-pass membrane protein</topology>
    </subcellularLocation>
</comment>
<feature type="transmembrane region" description="Helical" evidence="8">
    <location>
        <begin position="134"/>
        <end position="153"/>
    </location>
</feature>
<organism evidence="10 11">
    <name type="scientific">Gulosibacter chungangensis</name>
    <dbReference type="NCBI Taxonomy" id="979746"/>
    <lineage>
        <taxon>Bacteria</taxon>
        <taxon>Bacillati</taxon>
        <taxon>Actinomycetota</taxon>
        <taxon>Actinomycetes</taxon>
        <taxon>Micrococcales</taxon>
        <taxon>Microbacteriaceae</taxon>
        <taxon>Gulosibacter</taxon>
    </lineage>
</organism>
<feature type="domain" description="EamA" evidence="9">
    <location>
        <begin position="249"/>
        <end position="383"/>
    </location>
</feature>
<evidence type="ECO:0000256" key="5">
    <source>
        <dbReference type="ARBA" id="ARBA00022989"/>
    </source>
</evidence>
<evidence type="ECO:0000256" key="1">
    <source>
        <dbReference type="ARBA" id="ARBA00004651"/>
    </source>
</evidence>
<dbReference type="Pfam" id="PF00892">
    <property type="entry name" value="EamA"/>
    <property type="match status" value="2"/>
</dbReference>
<feature type="transmembrane region" description="Helical" evidence="8">
    <location>
        <begin position="220"/>
        <end position="241"/>
    </location>
</feature>
<feature type="compositionally biased region" description="Basic and acidic residues" evidence="7">
    <location>
        <begin position="1"/>
        <end position="12"/>
    </location>
</feature>
<sequence>MREEHEHIDRSHWATPKKSQSDRHERLNTSVSGIPATPLQPDASADTASSASSDAPSTEDLMSSPMLGPSTTPITLPITLEEEARLKAAGKPVPKNLFGFLNKVDPRVVALLGSIAVGMNPVFVRLAGENAATAVFFRFAIALIPLGIFALLELRLNGRMRAKDVLLHLLAGVFFGLDVGLWIPGVLLAGAGIATVAGNLQVIIVPLLALLIFREKLSKPFLIAIPVMLGGVVLLSGVIEHGIGGDAFLGVLLAVAGGIAYAGYIMIIGRARPTGHASTNVFLSSFSSMIVGTAVASGWGAPNFTPDLQPLILLILMALFSQVIGWVATASALPRLDASTGSMLLLTQPLVAILGGVLLIGEQISVLQWVGIAAIIAAVWFTSFMSGRMRRKRPGAARK</sequence>
<feature type="transmembrane region" description="Helical" evidence="8">
    <location>
        <begin position="311"/>
        <end position="329"/>
    </location>
</feature>
<protein>
    <submittedName>
        <fullName evidence="10">DMT family transporter</fullName>
    </submittedName>
</protein>
<feature type="transmembrane region" description="Helical" evidence="8">
    <location>
        <begin position="247"/>
        <end position="269"/>
    </location>
</feature>
<evidence type="ECO:0000256" key="2">
    <source>
        <dbReference type="ARBA" id="ARBA00007362"/>
    </source>
</evidence>
<dbReference type="AlphaFoldDB" id="A0A7J5B9H2"/>
<keyword evidence="11" id="KW-1185">Reference proteome</keyword>
<name>A0A7J5B9H2_9MICO</name>
<evidence type="ECO:0000256" key="8">
    <source>
        <dbReference type="SAM" id="Phobius"/>
    </source>
</evidence>
<gene>
    <name evidence="10" type="ORF">F8O05_10365</name>
</gene>
<evidence type="ECO:0000256" key="4">
    <source>
        <dbReference type="ARBA" id="ARBA00022692"/>
    </source>
</evidence>
<comment type="caution">
    <text evidence="10">The sequence shown here is derived from an EMBL/GenBank/DDBJ whole genome shotgun (WGS) entry which is preliminary data.</text>
</comment>
<dbReference type="GO" id="GO:0005886">
    <property type="term" value="C:plasma membrane"/>
    <property type="evidence" value="ECO:0007669"/>
    <property type="project" value="UniProtKB-SubCell"/>
</dbReference>
<dbReference type="RefSeq" id="WP_158052675.1">
    <property type="nucleotide sequence ID" value="NZ_WBKB01000006.1"/>
</dbReference>
<feature type="compositionally biased region" description="Low complexity" evidence="7">
    <location>
        <begin position="41"/>
        <end position="58"/>
    </location>
</feature>
<accession>A0A7J5B9H2</accession>
<evidence type="ECO:0000256" key="7">
    <source>
        <dbReference type="SAM" id="MobiDB-lite"/>
    </source>
</evidence>
<evidence type="ECO:0000256" key="6">
    <source>
        <dbReference type="ARBA" id="ARBA00023136"/>
    </source>
</evidence>
<keyword evidence="4 8" id="KW-0812">Transmembrane</keyword>
<keyword evidence="6 8" id="KW-0472">Membrane</keyword>
<keyword evidence="3" id="KW-1003">Cell membrane</keyword>
<dbReference type="Proteomes" id="UP000433493">
    <property type="component" value="Unassembled WGS sequence"/>
</dbReference>
<feature type="transmembrane region" description="Helical" evidence="8">
    <location>
        <begin position="189"/>
        <end position="213"/>
    </location>
</feature>
<evidence type="ECO:0000256" key="3">
    <source>
        <dbReference type="ARBA" id="ARBA00022475"/>
    </source>
</evidence>
<feature type="transmembrane region" description="Helical" evidence="8">
    <location>
        <begin position="108"/>
        <end position="128"/>
    </location>
</feature>
<evidence type="ECO:0000259" key="9">
    <source>
        <dbReference type="Pfam" id="PF00892"/>
    </source>
</evidence>
<dbReference type="InterPro" id="IPR000620">
    <property type="entry name" value="EamA_dom"/>
</dbReference>
<feature type="transmembrane region" description="Helical" evidence="8">
    <location>
        <begin position="165"/>
        <end position="183"/>
    </location>
</feature>